<evidence type="ECO:0000313" key="3">
    <source>
        <dbReference type="Proteomes" id="UP000789405"/>
    </source>
</evidence>
<name>A0A9N9HG10_9GLOM</name>
<reference evidence="2" key="1">
    <citation type="submission" date="2021-06" db="EMBL/GenBank/DDBJ databases">
        <authorList>
            <person name="Kallberg Y."/>
            <person name="Tangrot J."/>
            <person name="Rosling A."/>
        </authorList>
    </citation>
    <scope>NUCLEOTIDE SEQUENCE</scope>
    <source>
        <strain evidence="2">MA453B</strain>
    </source>
</reference>
<gene>
    <name evidence="2" type="ORF">DERYTH_LOCUS11921</name>
</gene>
<sequence>MLVGTISYQYNSNISSGKHIVTLEDLSIITSNRDFSNIQIPTAFWLSQTSIPRYSQRTNHQPHGATPQPSKNIKKALLSNMNATSTQQNLSEALNKNPIPTITNE</sequence>
<dbReference type="OrthoDB" id="2441095at2759"/>
<organism evidence="2 3">
    <name type="scientific">Dentiscutata erythropus</name>
    <dbReference type="NCBI Taxonomy" id="1348616"/>
    <lineage>
        <taxon>Eukaryota</taxon>
        <taxon>Fungi</taxon>
        <taxon>Fungi incertae sedis</taxon>
        <taxon>Mucoromycota</taxon>
        <taxon>Glomeromycotina</taxon>
        <taxon>Glomeromycetes</taxon>
        <taxon>Diversisporales</taxon>
        <taxon>Gigasporaceae</taxon>
        <taxon>Dentiscutata</taxon>
    </lineage>
</organism>
<protein>
    <submittedName>
        <fullName evidence="2">11957_t:CDS:1</fullName>
    </submittedName>
</protein>
<dbReference type="EMBL" id="CAJVPY010007594">
    <property type="protein sequence ID" value="CAG8682961.1"/>
    <property type="molecule type" value="Genomic_DNA"/>
</dbReference>
<dbReference type="Proteomes" id="UP000789405">
    <property type="component" value="Unassembled WGS sequence"/>
</dbReference>
<accession>A0A9N9HG10</accession>
<evidence type="ECO:0000256" key="1">
    <source>
        <dbReference type="SAM" id="MobiDB-lite"/>
    </source>
</evidence>
<feature type="region of interest" description="Disordered" evidence="1">
    <location>
        <begin position="82"/>
        <end position="105"/>
    </location>
</feature>
<proteinExistence type="predicted"/>
<evidence type="ECO:0000313" key="2">
    <source>
        <dbReference type="EMBL" id="CAG8682961.1"/>
    </source>
</evidence>
<dbReference type="AlphaFoldDB" id="A0A9N9HG10"/>
<comment type="caution">
    <text evidence="2">The sequence shown here is derived from an EMBL/GenBank/DDBJ whole genome shotgun (WGS) entry which is preliminary data.</text>
</comment>
<keyword evidence="3" id="KW-1185">Reference proteome</keyword>